<feature type="transmembrane region" description="Helical" evidence="1">
    <location>
        <begin position="12"/>
        <end position="33"/>
    </location>
</feature>
<dbReference type="EMBL" id="CP059154">
    <property type="protein sequence ID" value="QLK24860.1"/>
    <property type="molecule type" value="Genomic_DNA"/>
</dbReference>
<reference evidence="3 4" key="1">
    <citation type="submission" date="2020-07" db="EMBL/GenBank/DDBJ databases">
        <title>Natrinema (YPL30) sp. nov. and Haloterrigena xxxxxx (YPL8) sp. nov., isolated from a salt mine.</title>
        <authorList>
            <person name="Cui H."/>
        </authorList>
    </citation>
    <scope>NUCLEOTIDE SEQUENCE [LARGE SCALE GENOMIC DNA]</scope>
    <source>
        <strain evidence="3 4">YPL13</strain>
    </source>
</reference>
<name>A0A7D6GJ74_9EURY</name>
<dbReference type="InterPro" id="IPR003675">
    <property type="entry name" value="Rce1/LyrA-like_dom"/>
</dbReference>
<keyword evidence="1" id="KW-0472">Membrane</keyword>
<keyword evidence="1" id="KW-0812">Transmembrane</keyword>
<dbReference type="InterPro" id="IPR052710">
    <property type="entry name" value="CAAX_protease"/>
</dbReference>
<dbReference type="AlphaFoldDB" id="A0A7D6GJ74"/>
<feature type="transmembrane region" description="Helical" evidence="1">
    <location>
        <begin position="354"/>
        <end position="376"/>
    </location>
</feature>
<evidence type="ECO:0000313" key="4">
    <source>
        <dbReference type="Proteomes" id="UP000510869"/>
    </source>
</evidence>
<dbReference type="GO" id="GO:0008237">
    <property type="term" value="F:metallopeptidase activity"/>
    <property type="evidence" value="ECO:0007669"/>
    <property type="project" value="UniProtKB-KW"/>
</dbReference>
<dbReference type="PANTHER" id="PTHR36435">
    <property type="entry name" value="SLR1288 PROTEIN"/>
    <property type="match status" value="1"/>
</dbReference>
<proteinExistence type="predicted"/>
<dbReference type="GO" id="GO:0004175">
    <property type="term" value="F:endopeptidase activity"/>
    <property type="evidence" value="ECO:0007669"/>
    <property type="project" value="UniProtKB-ARBA"/>
</dbReference>
<dbReference type="Proteomes" id="UP000510869">
    <property type="component" value="Chromosome"/>
</dbReference>
<keyword evidence="3" id="KW-0645">Protease</keyword>
<feature type="domain" description="CAAX prenyl protease 2/Lysostaphin resistance protein A-like" evidence="2">
    <location>
        <begin position="269"/>
        <end position="367"/>
    </location>
</feature>
<evidence type="ECO:0000259" key="2">
    <source>
        <dbReference type="Pfam" id="PF02517"/>
    </source>
</evidence>
<keyword evidence="3" id="KW-0482">Metalloprotease</keyword>
<feature type="transmembrane region" description="Helical" evidence="1">
    <location>
        <begin position="112"/>
        <end position="138"/>
    </location>
</feature>
<feature type="transmembrane region" description="Helical" evidence="1">
    <location>
        <begin position="45"/>
        <end position="62"/>
    </location>
</feature>
<feature type="transmembrane region" description="Helical" evidence="1">
    <location>
        <begin position="145"/>
        <end position="171"/>
    </location>
</feature>
<dbReference type="PANTHER" id="PTHR36435:SF1">
    <property type="entry name" value="CAAX AMINO TERMINAL PROTEASE FAMILY PROTEIN"/>
    <property type="match status" value="1"/>
</dbReference>
<organism evidence="3 4">
    <name type="scientific">Natrinema zhouii</name>
    <dbReference type="NCBI Taxonomy" id="1710539"/>
    <lineage>
        <taxon>Archaea</taxon>
        <taxon>Methanobacteriati</taxon>
        <taxon>Methanobacteriota</taxon>
        <taxon>Stenosarchaea group</taxon>
        <taxon>Halobacteria</taxon>
        <taxon>Halobacteriales</taxon>
        <taxon>Natrialbaceae</taxon>
        <taxon>Natrinema</taxon>
    </lineage>
</organism>
<dbReference type="OrthoDB" id="275779at2157"/>
<feature type="transmembrane region" description="Helical" evidence="1">
    <location>
        <begin position="183"/>
        <end position="206"/>
    </location>
</feature>
<accession>A0A7D6GJ74</accession>
<feature type="transmembrane region" description="Helical" evidence="1">
    <location>
        <begin position="327"/>
        <end position="347"/>
    </location>
</feature>
<dbReference type="Pfam" id="PF02517">
    <property type="entry name" value="Rce1-like"/>
    <property type="match status" value="1"/>
</dbReference>
<dbReference type="GeneID" id="56143969"/>
<dbReference type="RefSeq" id="WP_180839984.1">
    <property type="nucleotide sequence ID" value="NZ_CP059154.1"/>
</dbReference>
<sequence>MTETARADDAGPIASDVIPGIGTALAGITMVAMLVPVRQGIDDPVVWAGVGFALAAVLAFLVRRHAGLERTIAGPIAAASSVAVVLLAGYALNQGITASTPLPPISTSIPVVFVAFVTAGLTAGVGVAESVGIGLIGFKRRAQQVAVLTVVGFAGLFAPDVTTPILAIPVIPFVESLPETELLVISVIVGNLGMALGTAIIVAAYLHLTDRDRSFIDLRLPTAREVGWTVVGLIVLLIALFAIDFIMQLVGVEGSEHATTQRARERPELMLVMIPIAILIIGPFEELLYRNVIQKSLYETFSRAGAVVTGSVIFAAVHVSAYATAGLGAVIASLGTVFGLSLVLGTIYERTENLVIPALVHGLYNAVLFANLYSLYG</sequence>
<feature type="transmembrane region" description="Helical" evidence="1">
    <location>
        <begin position="269"/>
        <end position="289"/>
    </location>
</feature>
<feature type="transmembrane region" description="Helical" evidence="1">
    <location>
        <begin position="301"/>
        <end position="321"/>
    </location>
</feature>
<feature type="transmembrane region" description="Helical" evidence="1">
    <location>
        <begin position="74"/>
        <end position="92"/>
    </location>
</feature>
<keyword evidence="3" id="KW-0378">Hydrolase</keyword>
<keyword evidence="4" id="KW-1185">Reference proteome</keyword>
<evidence type="ECO:0000256" key="1">
    <source>
        <dbReference type="SAM" id="Phobius"/>
    </source>
</evidence>
<keyword evidence="1" id="KW-1133">Transmembrane helix</keyword>
<dbReference type="GO" id="GO:0080120">
    <property type="term" value="P:CAAX-box protein maturation"/>
    <property type="evidence" value="ECO:0007669"/>
    <property type="project" value="UniProtKB-ARBA"/>
</dbReference>
<feature type="transmembrane region" description="Helical" evidence="1">
    <location>
        <begin position="226"/>
        <end position="249"/>
    </location>
</feature>
<evidence type="ECO:0000313" key="3">
    <source>
        <dbReference type="EMBL" id="QLK24860.1"/>
    </source>
</evidence>
<gene>
    <name evidence="3" type="ORF">HYG81_12150</name>
</gene>
<dbReference type="KEGG" id="nay:HYG81_12150"/>
<protein>
    <submittedName>
        <fullName evidence="3">CPBP family intramembrane metalloprotease</fullName>
    </submittedName>
</protein>